<protein>
    <submittedName>
        <fullName evidence="3">Glucose 1-dehydrogenase</fullName>
        <ecNumber evidence="3">1.1.1.47</ecNumber>
    </submittedName>
</protein>
<dbReference type="PRINTS" id="PR00081">
    <property type="entry name" value="GDHRDH"/>
</dbReference>
<dbReference type="AlphaFoldDB" id="A0A6B0SQE2"/>
<comment type="similarity">
    <text evidence="1">Belongs to the short-chain dehydrogenases/reductases (SDR) family.</text>
</comment>
<accession>A0A6B0SQE2</accession>
<evidence type="ECO:0000313" key="3">
    <source>
        <dbReference type="EMBL" id="MXR21801.1"/>
    </source>
</evidence>
<dbReference type="OrthoDB" id="7442at2157"/>
<dbReference type="FunFam" id="3.40.50.720:FF:000084">
    <property type="entry name" value="Short-chain dehydrogenase reductase"/>
    <property type="match status" value="1"/>
</dbReference>
<sequence>MSESSQHKRFAEDVAVVTGSTRGIGERIAKRLAVEGATVVVTGRSHEAGTAVAEDIEDTGNEATFVKADMRSPPEISALFEATVDEYGSLDILVNNAAVQTETSVEETTLKDWDQVLETDFRSYWLCAKQAHRYMDRGTIVNISSNHAFSTMPSHFPYNAVKAGINGMTRAMALDFGPEIRVNTINPGWIYVDRTMAEMAEQRRQELAGIHPVGRIGKPEDIAGVATFLASDDAAFVTGASLRVDGGRGAVMQDDTLPDYRELSE</sequence>
<dbReference type="RefSeq" id="WP_159527241.1">
    <property type="nucleotide sequence ID" value="NZ_WUUU01000153.1"/>
</dbReference>
<dbReference type="Gene3D" id="3.40.50.720">
    <property type="entry name" value="NAD(P)-binding Rossmann-like Domain"/>
    <property type="match status" value="1"/>
</dbReference>
<dbReference type="InterPro" id="IPR002347">
    <property type="entry name" value="SDR_fam"/>
</dbReference>
<dbReference type="SUPFAM" id="SSF51735">
    <property type="entry name" value="NAD(P)-binding Rossmann-fold domains"/>
    <property type="match status" value="1"/>
</dbReference>
<keyword evidence="2 3" id="KW-0560">Oxidoreductase</keyword>
<dbReference type="EMBL" id="WUUU01000153">
    <property type="protein sequence ID" value="MXR21801.1"/>
    <property type="molecule type" value="Genomic_DNA"/>
</dbReference>
<organism evidence="3 4">
    <name type="scientific">Halobacterium bonnevillei</name>
    <dbReference type="NCBI Taxonomy" id="2692200"/>
    <lineage>
        <taxon>Archaea</taxon>
        <taxon>Methanobacteriati</taxon>
        <taxon>Methanobacteriota</taxon>
        <taxon>Stenosarchaea group</taxon>
        <taxon>Halobacteria</taxon>
        <taxon>Halobacteriales</taxon>
        <taxon>Halobacteriaceae</taxon>
        <taxon>Halobacterium</taxon>
    </lineage>
</organism>
<dbReference type="Pfam" id="PF13561">
    <property type="entry name" value="adh_short_C2"/>
    <property type="match status" value="1"/>
</dbReference>
<dbReference type="InterPro" id="IPR036291">
    <property type="entry name" value="NAD(P)-bd_dom_sf"/>
</dbReference>
<evidence type="ECO:0000313" key="4">
    <source>
        <dbReference type="Proteomes" id="UP000471521"/>
    </source>
</evidence>
<dbReference type="CDD" id="cd05233">
    <property type="entry name" value="SDR_c"/>
    <property type="match status" value="1"/>
</dbReference>
<name>A0A6B0SQE2_9EURY</name>
<proteinExistence type="inferred from homology"/>
<keyword evidence="4" id="KW-1185">Reference proteome</keyword>
<dbReference type="NCBIfam" id="NF005559">
    <property type="entry name" value="PRK07231.1"/>
    <property type="match status" value="1"/>
</dbReference>
<evidence type="ECO:0000256" key="2">
    <source>
        <dbReference type="ARBA" id="ARBA00023002"/>
    </source>
</evidence>
<dbReference type="PANTHER" id="PTHR43639">
    <property type="entry name" value="OXIDOREDUCTASE, SHORT-CHAIN DEHYDROGENASE/REDUCTASE FAMILY (AFU_ORTHOLOGUE AFUA_5G02870)"/>
    <property type="match status" value="1"/>
</dbReference>
<evidence type="ECO:0000256" key="1">
    <source>
        <dbReference type="ARBA" id="ARBA00006484"/>
    </source>
</evidence>
<dbReference type="PANTHER" id="PTHR43639:SF1">
    <property type="entry name" value="SHORT-CHAIN DEHYDROGENASE_REDUCTASE FAMILY PROTEIN"/>
    <property type="match status" value="1"/>
</dbReference>
<gene>
    <name evidence="3" type="ORF">GRX66_14750</name>
</gene>
<dbReference type="Proteomes" id="UP000471521">
    <property type="component" value="Unassembled WGS sequence"/>
</dbReference>
<reference evidence="3 4" key="1">
    <citation type="submission" date="2019-12" db="EMBL/GenBank/DDBJ databases">
        <title>Isolation and characterization of three novel carbon monoxide-oxidizing members of Halobacteria from salione crusts and soils.</title>
        <authorList>
            <person name="Myers M.R."/>
            <person name="King G.M."/>
        </authorList>
    </citation>
    <scope>NUCLEOTIDE SEQUENCE [LARGE SCALE GENOMIC DNA]</scope>
    <source>
        <strain evidence="3 4">PCN9</strain>
    </source>
</reference>
<dbReference type="GO" id="GO:0047936">
    <property type="term" value="F:glucose 1-dehydrogenase [NAD(P)+] activity"/>
    <property type="evidence" value="ECO:0007669"/>
    <property type="project" value="UniProtKB-EC"/>
</dbReference>
<dbReference type="PRINTS" id="PR00080">
    <property type="entry name" value="SDRFAMILY"/>
</dbReference>
<dbReference type="EC" id="1.1.1.47" evidence="3"/>
<comment type="caution">
    <text evidence="3">The sequence shown here is derived from an EMBL/GenBank/DDBJ whole genome shotgun (WGS) entry which is preliminary data.</text>
</comment>